<feature type="compositionally biased region" description="Polar residues" evidence="1">
    <location>
        <begin position="200"/>
        <end position="209"/>
    </location>
</feature>
<comment type="caution">
    <text evidence="3">The sequence shown here is derived from an EMBL/GenBank/DDBJ whole genome shotgun (WGS) entry which is preliminary data.</text>
</comment>
<evidence type="ECO:0000313" key="4">
    <source>
        <dbReference type="Proteomes" id="UP000291422"/>
    </source>
</evidence>
<dbReference type="EMBL" id="PDXD01000080">
    <property type="protein sequence ID" value="RYN63904.1"/>
    <property type="molecule type" value="Genomic_DNA"/>
</dbReference>
<organism evidence="3 4">
    <name type="scientific">Alternaria alternata</name>
    <name type="common">Alternaria rot fungus</name>
    <name type="synonym">Torula alternata</name>
    <dbReference type="NCBI Taxonomy" id="5599"/>
    <lineage>
        <taxon>Eukaryota</taxon>
        <taxon>Fungi</taxon>
        <taxon>Dikarya</taxon>
        <taxon>Ascomycota</taxon>
        <taxon>Pezizomycotina</taxon>
        <taxon>Dothideomycetes</taxon>
        <taxon>Pleosporomycetidae</taxon>
        <taxon>Pleosporales</taxon>
        <taxon>Pleosporineae</taxon>
        <taxon>Pleosporaceae</taxon>
        <taxon>Alternaria</taxon>
        <taxon>Alternaria sect. Alternaria</taxon>
        <taxon>Alternaria alternata complex</taxon>
    </lineage>
</organism>
<dbReference type="Proteomes" id="UP000291422">
    <property type="component" value="Unassembled WGS sequence"/>
</dbReference>
<keyword evidence="2" id="KW-0472">Membrane</keyword>
<feature type="region of interest" description="Disordered" evidence="1">
    <location>
        <begin position="193"/>
        <end position="227"/>
    </location>
</feature>
<proteinExistence type="predicted"/>
<name>A0A4Q4MYN7_ALTAL</name>
<evidence type="ECO:0000313" key="3">
    <source>
        <dbReference type="EMBL" id="RYN63904.1"/>
    </source>
</evidence>
<evidence type="ECO:0000256" key="2">
    <source>
        <dbReference type="SAM" id="Phobius"/>
    </source>
</evidence>
<feature type="transmembrane region" description="Helical" evidence="2">
    <location>
        <begin position="103"/>
        <end position="121"/>
    </location>
</feature>
<dbReference type="AlphaFoldDB" id="A0A4Q4MYN7"/>
<keyword evidence="2" id="KW-0812">Transmembrane</keyword>
<keyword evidence="2" id="KW-1133">Transmembrane helix</keyword>
<gene>
    <name evidence="3" type="ORF">AA0117_g12650</name>
</gene>
<evidence type="ECO:0000256" key="1">
    <source>
        <dbReference type="SAM" id="MobiDB-lite"/>
    </source>
</evidence>
<protein>
    <submittedName>
        <fullName evidence="3">Uncharacterized protein</fullName>
    </submittedName>
</protein>
<accession>A0A4Q4MYN7</accession>
<reference evidence="4" key="1">
    <citation type="journal article" date="2019" name="bioRxiv">
        <title>Genomics, evolutionary history and diagnostics of the Alternaria alternata species group including apple and Asian pear pathotypes.</title>
        <authorList>
            <person name="Armitage A.D."/>
            <person name="Cockerton H.M."/>
            <person name="Sreenivasaprasad S."/>
            <person name="Woodhall J.W."/>
            <person name="Lane C.R."/>
            <person name="Harrison R.J."/>
            <person name="Clarkson J.P."/>
        </authorList>
    </citation>
    <scope>NUCLEOTIDE SEQUENCE [LARGE SCALE GENOMIC DNA]</scope>
    <source>
        <strain evidence="4">FERA 1177</strain>
    </source>
</reference>
<sequence length="227" mass="25190">MERQTPYILALLQDEMARSKTVPLTTARAIAQSQNVGAGGLGDLEGRIRNIQRRVQQPQASPETAQQEAGRGSRRSYEWIINAYLRDLLSMYLALNVFVPSQYFPTSVITLVVVVIIAIRYRAALLQCALHFASRGVEGHYYDAEAVLYQQRRVDLTLGAWSHAGKPHHDKRKSCQPSAFHVELALLSQLPANRQHHHPQPTSVKQPTGTFADDGTAGKAHAHPPIS</sequence>